<accession>A0A8H2VUQ3</accession>
<keyword evidence="2" id="KW-0597">Phosphoprotein</keyword>
<protein>
    <submittedName>
        <fullName evidence="4">B10755cb-b0be-4455-a923-10fa031ceb53</fullName>
    </submittedName>
</protein>
<dbReference type="PROSITE" id="PS50075">
    <property type="entry name" value="CARRIER"/>
    <property type="match status" value="1"/>
</dbReference>
<dbReference type="InterPro" id="IPR013968">
    <property type="entry name" value="PKS_KR"/>
</dbReference>
<feature type="domain" description="Carrier" evidence="3">
    <location>
        <begin position="285"/>
        <end position="362"/>
    </location>
</feature>
<comment type="caution">
    <text evidence="4">The sequence shown here is derived from an EMBL/GenBank/DDBJ whole genome shotgun (WGS) entry which is preliminary data.</text>
</comment>
<sequence length="371" mass="40623">MWKICFQCGRQGYRTDNLSVQVEMELLFVDEIRPLKPAAQRLLERLHSMEVVVEAPACDVSSPEQLEYVLSECLTRLPPIKGCIQGTMDALFEKMTFQEWSTTISSKVPSTLNLHNLLPKNLDFFILLSSIAGIGGSIGQANYAAGNTFQDALCLHRLATGQRATCIRLGIMADIGIVSESDKYFKNRERMVDMASIKETEFLALLDHYCDPKSTNLSPEENLPIIGLVTPAHFESQGVEVPHWIQGPVFAPLAQIGLSPASITEHKSGSTDFAAELRGTSTFVDAQEVVLKALVSKLARALGISSIDVDTSKPLHAYGVDSLLAVELRNWFRKELGANIAVFDIMGAESITVMSATITTNSSLVVCKDEA</sequence>
<dbReference type="PROSITE" id="PS00012">
    <property type="entry name" value="PHOSPHOPANTETHEINE"/>
    <property type="match status" value="1"/>
</dbReference>
<dbReference type="SUPFAM" id="SSF51735">
    <property type="entry name" value="NAD(P)-binding Rossmann-fold domains"/>
    <property type="match status" value="1"/>
</dbReference>
<dbReference type="InterPro" id="IPR057326">
    <property type="entry name" value="KR_dom"/>
</dbReference>
<evidence type="ECO:0000313" key="5">
    <source>
        <dbReference type="Proteomes" id="UP000624404"/>
    </source>
</evidence>
<dbReference type="SMART" id="SM00823">
    <property type="entry name" value="PKS_PP"/>
    <property type="match status" value="1"/>
</dbReference>
<dbReference type="GO" id="GO:0044550">
    <property type="term" value="P:secondary metabolite biosynthetic process"/>
    <property type="evidence" value="ECO:0007669"/>
    <property type="project" value="TreeGrafter"/>
</dbReference>
<keyword evidence="1" id="KW-0596">Phosphopantetheine</keyword>
<dbReference type="AlphaFoldDB" id="A0A8H2VUQ3"/>
<evidence type="ECO:0000256" key="1">
    <source>
        <dbReference type="ARBA" id="ARBA00022450"/>
    </source>
</evidence>
<dbReference type="Proteomes" id="UP000624404">
    <property type="component" value="Unassembled WGS sequence"/>
</dbReference>
<dbReference type="InterPro" id="IPR006162">
    <property type="entry name" value="Ppantetheine_attach_site"/>
</dbReference>
<dbReference type="SUPFAM" id="SSF47336">
    <property type="entry name" value="ACP-like"/>
    <property type="match status" value="1"/>
</dbReference>
<keyword evidence="5" id="KW-1185">Reference proteome</keyword>
<dbReference type="InterPro" id="IPR050091">
    <property type="entry name" value="PKS_NRPS_Biosynth_Enz"/>
</dbReference>
<dbReference type="OrthoDB" id="329835at2759"/>
<evidence type="ECO:0000256" key="2">
    <source>
        <dbReference type="ARBA" id="ARBA00022553"/>
    </source>
</evidence>
<name>A0A8H2VUQ3_9HELO</name>
<dbReference type="Pfam" id="PF08659">
    <property type="entry name" value="KR"/>
    <property type="match status" value="1"/>
</dbReference>
<dbReference type="PANTHER" id="PTHR43775:SF29">
    <property type="entry name" value="ASPERFURANONE POLYKETIDE SYNTHASE AFOG-RELATED"/>
    <property type="match status" value="1"/>
</dbReference>
<dbReference type="InterPro" id="IPR009081">
    <property type="entry name" value="PP-bd_ACP"/>
</dbReference>
<dbReference type="InterPro" id="IPR020806">
    <property type="entry name" value="PKS_PP-bd"/>
</dbReference>
<dbReference type="GO" id="GO:0006633">
    <property type="term" value="P:fatty acid biosynthetic process"/>
    <property type="evidence" value="ECO:0007669"/>
    <property type="project" value="TreeGrafter"/>
</dbReference>
<reference evidence="4" key="1">
    <citation type="submission" date="2020-10" db="EMBL/GenBank/DDBJ databases">
        <authorList>
            <person name="Kusch S."/>
        </authorList>
    </citation>
    <scope>NUCLEOTIDE SEQUENCE</scope>
    <source>
        <strain evidence="4">SwB9</strain>
    </source>
</reference>
<dbReference type="GO" id="GO:0004312">
    <property type="term" value="F:fatty acid synthase activity"/>
    <property type="evidence" value="ECO:0007669"/>
    <property type="project" value="TreeGrafter"/>
</dbReference>
<dbReference type="Gene3D" id="3.40.50.720">
    <property type="entry name" value="NAD(P)-binding Rossmann-like Domain"/>
    <property type="match status" value="1"/>
</dbReference>
<dbReference type="PANTHER" id="PTHR43775">
    <property type="entry name" value="FATTY ACID SYNTHASE"/>
    <property type="match status" value="1"/>
</dbReference>
<dbReference type="SMART" id="SM00822">
    <property type="entry name" value="PKS_KR"/>
    <property type="match status" value="1"/>
</dbReference>
<dbReference type="InterPro" id="IPR036291">
    <property type="entry name" value="NAD(P)-bd_dom_sf"/>
</dbReference>
<dbReference type="EMBL" id="CAJHIA010000013">
    <property type="protein sequence ID" value="CAD6445093.1"/>
    <property type="molecule type" value="Genomic_DNA"/>
</dbReference>
<dbReference type="GO" id="GO:0031177">
    <property type="term" value="F:phosphopantetheine binding"/>
    <property type="evidence" value="ECO:0007669"/>
    <property type="project" value="InterPro"/>
</dbReference>
<proteinExistence type="predicted"/>
<dbReference type="Gene3D" id="1.10.1200.10">
    <property type="entry name" value="ACP-like"/>
    <property type="match status" value="1"/>
</dbReference>
<dbReference type="Pfam" id="PF23297">
    <property type="entry name" value="ACP_SdgA_C"/>
    <property type="match status" value="1"/>
</dbReference>
<dbReference type="InterPro" id="IPR036736">
    <property type="entry name" value="ACP-like_sf"/>
</dbReference>
<evidence type="ECO:0000313" key="4">
    <source>
        <dbReference type="EMBL" id="CAD6445093.1"/>
    </source>
</evidence>
<gene>
    <name evidence="4" type="ORF">SCLTRI_LOCUS4885</name>
</gene>
<evidence type="ECO:0000259" key="3">
    <source>
        <dbReference type="PROSITE" id="PS50075"/>
    </source>
</evidence>
<organism evidence="4 5">
    <name type="scientific">Sclerotinia trifoliorum</name>
    <dbReference type="NCBI Taxonomy" id="28548"/>
    <lineage>
        <taxon>Eukaryota</taxon>
        <taxon>Fungi</taxon>
        <taxon>Dikarya</taxon>
        <taxon>Ascomycota</taxon>
        <taxon>Pezizomycotina</taxon>
        <taxon>Leotiomycetes</taxon>
        <taxon>Helotiales</taxon>
        <taxon>Sclerotiniaceae</taxon>
        <taxon>Sclerotinia</taxon>
    </lineage>
</organism>